<name>A0A081N648_9GAMM</name>
<feature type="signal peptide" evidence="1">
    <location>
        <begin position="1"/>
        <end position="21"/>
    </location>
</feature>
<evidence type="ECO:0000313" key="2">
    <source>
        <dbReference type="EMBL" id="KEQ13921.1"/>
    </source>
</evidence>
<sequence length="224" mass="25341">MRIRTLWVICSLLTLTDSAYAQQAEEFCVRQNHQSNATLCFCPLKESAPQLVELPDDASQPMSYLSMAAYGFGKIGNGYEFCARFYNILKSLSSYLTGNYDEVFTKDWVKDNLISGTAEMFDHGLEVADWSPREYARDLVSTTINEKVGDTVYFIAGAGRAGFQLYTIKTDLKGYHLSRQSLSYFGSVKQLGLIAVTTRNLLSMLYEDFGHLLSELFRMLYPAR</sequence>
<accession>A0A081N648</accession>
<gene>
    <name evidence="2" type="ORF">GZ77_16880</name>
</gene>
<feature type="chain" id="PRO_5001760545" evidence="1">
    <location>
        <begin position="22"/>
        <end position="224"/>
    </location>
</feature>
<protein>
    <submittedName>
        <fullName evidence="2">Uncharacterized protein</fullName>
    </submittedName>
</protein>
<dbReference type="EMBL" id="JOKG01000003">
    <property type="protein sequence ID" value="KEQ13921.1"/>
    <property type="molecule type" value="Genomic_DNA"/>
</dbReference>
<keyword evidence="1" id="KW-0732">Signal</keyword>
<evidence type="ECO:0000313" key="3">
    <source>
        <dbReference type="Proteomes" id="UP000028006"/>
    </source>
</evidence>
<keyword evidence="3" id="KW-1185">Reference proteome</keyword>
<dbReference type="RefSeq" id="WP_034877248.1">
    <property type="nucleotide sequence ID" value="NZ_JOKG01000003.1"/>
</dbReference>
<dbReference type="Proteomes" id="UP000028006">
    <property type="component" value="Unassembled WGS sequence"/>
</dbReference>
<reference evidence="2 3" key="1">
    <citation type="submission" date="2014-06" db="EMBL/GenBank/DDBJ databases">
        <title>Whole Genome Sequences of Three Symbiotic Endozoicomonas Bacteria.</title>
        <authorList>
            <person name="Neave M.J."/>
            <person name="Apprill A."/>
            <person name="Voolstra C.R."/>
        </authorList>
    </citation>
    <scope>NUCLEOTIDE SEQUENCE [LARGE SCALE GENOMIC DNA]</scope>
    <source>
        <strain evidence="2 3">LMG 24815</strain>
    </source>
</reference>
<organism evidence="2 3">
    <name type="scientific">Endozoicomonas montiporae</name>
    <dbReference type="NCBI Taxonomy" id="1027273"/>
    <lineage>
        <taxon>Bacteria</taxon>
        <taxon>Pseudomonadati</taxon>
        <taxon>Pseudomonadota</taxon>
        <taxon>Gammaproteobacteria</taxon>
        <taxon>Oceanospirillales</taxon>
        <taxon>Endozoicomonadaceae</taxon>
        <taxon>Endozoicomonas</taxon>
    </lineage>
</organism>
<dbReference type="AlphaFoldDB" id="A0A081N648"/>
<proteinExistence type="predicted"/>
<comment type="caution">
    <text evidence="2">The sequence shown here is derived from an EMBL/GenBank/DDBJ whole genome shotgun (WGS) entry which is preliminary data.</text>
</comment>
<evidence type="ECO:0000256" key="1">
    <source>
        <dbReference type="SAM" id="SignalP"/>
    </source>
</evidence>